<feature type="compositionally biased region" description="Basic and acidic residues" evidence="1">
    <location>
        <begin position="104"/>
        <end position="119"/>
    </location>
</feature>
<protein>
    <submittedName>
        <fullName evidence="3">Uncharacterized protein</fullName>
    </submittedName>
</protein>
<feature type="region of interest" description="Disordered" evidence="1">
    <location>
        <begin position="61"/>
        <end position="119"/>
    </location>
</feature>
<keyword evidence="2" id="KW-0732">Signal</keyword>
<feature type="compositionally biased region" description="Polar residues" evidence="1">
    <location>
        <begin position="75"/>
        <end position="88"/>
    </location>
</feature>
<organism evidence="3 4">
    <name type="scientific">Monodon monoceros</name>
    <name type="common">Narwhal</name>
    <name type="synonym">Ceratodon monodon</name>
    <dbReference type="NCBI Taxonomy" id="40151"/>
    <lineage>
        <taxon>Eukaryota</taxon>
        <taxon>Metazoa</taxon>
        <taxon>Chordata</taxon>
        <taxon>Craniata</taxon>
        <taxon>Vertebrata</taxon>
        <taxon>Euteleostomi</taxon>
        <taxon>Mammalia</taxon>
        <taxon>Eutheria</taxon>
        <taxon>Laurasiatheria</taxon>
        <taxon>Artiodactyla</taxon>
        <taxon>Whippomorpha</taxon>
        <taxon>Cetacea</taxon>
        <taxon>Odontoceti</taxon>
        <taxon>Monodontidae</taxon>
        <taxon>Monodon</taxon>
    </lineage>
</organism>
<comment type="caution">
    <text evidence="3">The sequence shown here is derived from an EMBL/GenBank/DDBJ whole genome shotgun (WGS) entry which is preliminary data.</text>
</comment>
<evidence type="ECO:0000313" key="3">
    <source>
        <dbReference type="EMBL" id="TKC33639.1"/>
    </source>
</evidence>
<feature type="signal peptide" evidence="2">
    <location>
        <begin position="1"/>
        <end position="16"/>
    </location>
</feature>
<feature type="region of interest" description="Disordered" evidence="1">
    <location>
        <begin position="17"/>
        <end position="36"/>
    </location>
</feature>
<evidence type="ECO:0000256" key="1">
    <source>
        <dbReference type="SAM" id="MobiDB-lite"/>
    </source>
</evidence>
<reference evidence="4" key="1">
    <citation type="journal article" date="2019" name="IScience">
        <title>Narwhal Genome Reveals Long-Term Low Genetic Diversity despite Current Large Abundance Size.</title>
        <authorList>
            <person name="Westbury M.V."/>
            <person name="Petersen B."/>
            <person name="Garde E."/>
            <person name="Heide-Jorgensen M.P."/>
            <person name="Lorenzen E.D."/>
        </authorList>
    </citation>
    <scope>NUCLEOTIDE SEQUENCE [LARGE SCALE GENOMIC DNA]</scope>
</reference>
<sequence>MLLLLLLLLLLRPAGAAPPPTGLASTSDPLRPSTGCLGAGKVPGALSTDAPADLDAPCAPSATCPSGGRRFPRQAATSQPPRTLQYSASKADEDEFLSPCGFSYERDTTLRDPEAMARR</sequence>
<dbReference type="AlphaFoldDB" id="A0A4U1EC24"/>
<gene>
    <name evidence="3" type="ORF">EI555_007469</name>
</gene>
<dbReference type="Proteomes" id="UP000308365">
    <property type="component" value="Unassembled WGS sequence"/>
</dbReference>
<proteinExistence type="predicted"/>
<dbReference type="EMBL" id="RWIC01002554">
    <property type="protein sequence ID" value="TKC33639.1"/>
    <property type="molecule type" value="Genomic_DNA"/>
</dbReference>
<evidence type="ECO:0000313" key="4">
    <source>
        <dbReference type="Proteomes" id="UP000308365"/>
    </source>
</evidence>
<evidence type="ECO:0000256" key="2">
    <source>
        <dbReference type="SAM" id="SignalP"/>
    </source>
</evidence>
<feature type="chain" id="PRO_5020363057" evidence="2">
    <location>
        <begin position="17"/>
        <end position="119"/>
    </location>
</feature>
<name>A0A4U1EC24_MONMO</name>
<accession>A0A4U1EC24</accession>